<evidence type="ECO:0000313" key="10">
    <source>
        <dbReference type="EMBL" id="MCR6504445.1"/>
    </source>
</evidence>
<feature type="domain" description="TonB-dependent receptor plug" evidence="9">
    <location>
        <begin position="138"/>
        <end position="242"/>
    </location>
</feature>
<keyword evidence="6 7" id="KW-0998">Cell outer membrane</keyword>
<reference evidence="10" key="2">
    <citation type="submission" date="2022-04" db="EMBL/GenBank/DDBJ databases">
        <authorList>
            <person name="Fokt H."/>
            <person name="Baines J."/>
        </authorList>
    </citation>
    <scope>NUCLEOTIDE SEQUENCE</scope>
    <source>
        <strain evidence="10">KH365_2</strain>
    </source>
</reference>
<evidence type="ECO:0000256" key="8">
    <source>
        <dbReference type="SAM" id="SignalP"/>
    </source>
</evidence>
<dbReference type="InterPro" id="IPR023997">
    <property type="entry name" value="TonB-dep_OMP_SusC/RagA_CS"/>
</dbReference>
<keyword evidence="2 7" id="KW-0813">Transport</keyword>
<dbReference type="SUPFAM" id="SSF56935">
    <property type="entry name" value="Porins"/>
    <property type="match status" value="1"/>
</dbReference>
<keyword evidence="8" id="KW-0732">Signal</keyword>
<keyword evidence="3 7" id="KW-1134">Transmembrane beta strand</keyword>
<dbReference type="InterPro" id="IPR023996">
    <property type="entry name" value="TonB-dep_OMP_SusC/RagA"/>
</dbReference>
<dbReference type="Gene3D" id="2.40.170.20">
    <property type="entry name" value="TonB-dependent receptor, beta-barrel domain"/>
    <property type="match status" value="1"/>
</dbReference>
<keyword evidence="10" id="KW-0675">Receptor</keyword>
<name>A0A9X2NRM8_9BACE</name>
<dbReference type="Gene3D" id="2.60.40.1120">
    <property type="entry name" value="Carboxypeptidase-like, regulatory domain"/>
    <property type="match status" value="1"/>
</dbReference>
<dbReference type="InterPro" id="IPR037066">
    <property type="entry name" value="Plug_dom_sf"/>
</dbReference>
<evidence type="ECO:0000256" key="6">
    <source>
        <dbReference type="ARBA" id="ARBA00023237"/>
    </source>
</evidence>
<dbReference type="Pfam" id="PF07715">
    <property type="entry name" value="Plug"/>
    <property type="match status" value="1"/>
</dbReference>
<evidence type="ECO:0000256" key="4">
    <source>
        <dbReference type="ARBA" id="ARBA00022692"/>
    </source>
</evidence>
<dbReference type="PROSITE" id="PS52016">
    <property type="entry name" value="TONB_DEPENDENT_REC_3"/>
    <property type="match status" value="1"/>
</dbReference>
<dbReference type="GO" id="GO:0009279">
    <property type="term" value="C:cell outer membrane"/>
    <property type="evidence" value="ECO:0007669"/>
    <property type="project" value="UniProtKB-SubCell"/>
</dbReference>
<dbReference type="NCBIfam" id="TIGR04057">
    <property type="entry name" value="SusC_RagA_signa"/>
    <property type="match status" value="1"/>
</dbReference>
<keyword evidence="11" id="KW-1185">Reference proteome</keyword>
<comment type="similarity">
    <text evidence="7">Belongs to the TonB-dependent receptor family.</text>
</comment>
<keyword evidence="4 7" id="KW-0812">Transmembrane</keyword>
<dbReference type="EMBL" id="JAMZED010000012">
    <property type="protein sequence ID" value="MCR6504445.1"/>
    <property type="molecule type" value="Genomic_DNA"/>
</dbReference>
<evidence type="ECO:0000256" key="5">
    <source>
        <dbReference type="ARBA" id="ARBA00023136"/>
    </source>
</evidence>
<feature type="signal peptide" evidence="8">
    <location>
        <begin position="1"/>
        <end position="28"/>
    </location>
</feature>
<dbReference type="InterPro" id="IPR012910">
    <property type="entry name" value="Plug_dom"/>
</dbReference>
<dbReference type="InterPro" id="IPR036942">
    <property type="entry name" value="Beta-barrel_TonB_sf"/>
</dbReference>
<protein>
    <submittedName>
        <fullName evidence="10">TonB-dependent receptor</fullName>
    </submittedName>
</protein>
<organism evidence="10 11">
    <name type="scientific">Bacteroides muris</name>
    <name type="common">ex Fokt et al. 2023</name>
    <dbReference type="NCBI Taxonomy" id="2937417"/>
    <lineage>
        <taxon>Bacteria</taxon>
        <taxon>Pseudomonadati</taxon>
        <taxon>Bacteroidota</taxon>
        <taxon>Bacteroidia</taxon>
        <taxon>Bacteroidales</taxon>
        <taxon>Bacteroidaceae</taxon>
        <taxon>Bacteroides</taxon>
    </lineage>
</organism>
<evidence type="ECO:0000256" key="3">
    <source>
        <dbReference type="ARBA" id="ARBA00022452"/>
    </source>
</evidence>
<sequence>MKKVSSDFSRRVLFCAAFCTLSGASAMAAPVGGENLSDAVQIVAQTGKTVKGVVTDNFGPVPGANVLVKGTTNGVITDIDGNFTLTNVPEGAVLQVSFIGYVTQEIKVAGQTTFNVKLSEDAKALEEVVVVGYGSQKKVNLTGAVGQIDSKVLESRPITSTASALQGTIPNLQITNQSGEPGQAASLNVRGTTSINGGSPLVLVDGVEMSLDLVNPNDIANVTVLKDAAASAIYGVRAAFGVVLVTTKSPQKAEKVTVNYSGNFSFAKPSIMPEFITSQSQYAEWMNQACLNGSTSTKFKQESIDKMKAYEADSRNNPEYEVIDGQLYYYGYSNFKKMMIKDSAPTQRHNLNISGGNEKTRFYTSVGYLDQGGLYKVGDDSFKQLNTRVSVENQTTKWLKLGFKTLYNYSTQDKPFTYDGKDVWKRVIYTTPTDFITPWQKDARYPELDRFDGMYMENNAYSLLKDGGRQKYDRHDVWMTASADLDILKGWKAHVDFSYNLNYKKSSSHSKPIKFFDGSFNETYGRTGTNFYKMTNEDKNYYSFNAYTDYENTFADKHYLKVMIGFNQELTKYSTFNGQRNDILNENLPSLSLGSGIHTVGQNGYEWALRGGFFRVNYIYNDRYLFEVNGRYDGTSRFPSDGRFVFLPSFSGAWRISEEPFMQGTRSWLDNLKIRATYGILGNQMISSRDWSGNTKYYPYIPFMSNGTSQYWLFGNEYATTINPGNLVSADLTWEKVSTLNFGLDASFFNQRLNTSFDYYVRTTSDMLVKATLPELLGTDAPPANTAELKTRGWEFTISWKDRIGKDFGYELGFVLSDSQAEVTKFDNPTKAIAISNKPWYEGYKIGDIWGFKTEGLFQSDEEAANWHNQSAIKNVQWGAGDIKIKDLDGKEGITYGDNTLANHGDQAIIGNTTPRYQYGITANFTYKDFYLNMFMQGVGKRDFWPGDEAFWPAATQYYNAQKWHVYDSWTPENPNAYLPIARATDNRNRGVKTDRYLQNAAYLRMKNLTFGWNLPKQWISKVFLTNASVYVSGENLFEFSKVKGPYDPEAASGNGVMLYPFMRTYSFGINLTF</sequence>
<dbReference type="Pfam" id="PF13715">
    <property type="entry name" value="CarbopepD_reg_2"/>
    <property type="match status" value="1"/>
</dbReference>
<comment type="subcellular location">
    <subcellularLocation>
        <location evidence="1 7">Cell outer membrane</location>
        <topology evidence="1 7">Multi-pass membrane protein</topology>
    </subcellularLocation>
</comment>
<dbReference type="InterPro" id="IPR039426">
    <property type="entry name" value="TonB-dep_rcpt-like"/>
</dbReference>
<feature type="chain" id="PRO_5040853087" evidence="8">
    <location>
        <begin position="29"/>
        <end position="1074"/>
    </location>
</feature>
<evidence type="ECO:0000313" key="11">
    <source>
        <dbReference type="Proteomes" id="UP001143192"/>
    </source>
</evidence>
<dbReference type="Gene3D" id="2.170.130.10">
    <property type="entry name" value="TonB-dependent receptor, plug domain"/>
    <property type="match status" value="1"/>
</dbReference>
<proteinExistence type="inferred from homology"/>
<dbReference type="InterPro" id="IPR008969">
    <property type="entry name" value="CarboxyPept-like_regulatory"/>
</dbReference>
<evidence type="ECO:0000256" key="2">
    <source>
        <dbReference type="ARBA" id="ARBA00022448"/>
    </source>
</evidence>
<keyword evidence="5 7" id="KW-0472">Membrane</keyword>
<dbReference type="RefSeq" id="WP_257931242.1">
    <property type="nucleotide sequence ID" value="NZ_JAMZED010000012.1"/>
</dbReference>
<evidence type="ECO:0000256" key="1">
    <source>
        <dbReference type="ARBA" id="ARBA00004571"/>
    </source>
</evidence>
<reference evidence="10" key="1">
    <citation type="journal article" date="2022" name="Arch. Microbiol.">
        <title>Bacteroides muris sp. nov. isolated from the cecum of wild-derived house mice.</title>
        <authorList>
            <person name="Fokt H."/>
            <person name="Unni R."/>
            <person name="Repnik U."/>
            <person name="Schmitz R.A."/>
            <person name="Bramkamp M."/>
            <person name="Baines J.F."/>
            <person name="Unterweger D."/>
        </authorList>
    </citation>
    <scope>NUCLEOTIDE SEQUENCE</scope>
    <source>
        <strain evidence="10">KH365_2</strain>
    </source>
</reference>
<accession>A0A9X2NRM8</accession>
<evidence type="ECO:0000256" key="7">
    <source>
        <dbReference type="PROSITE-ProRule" id="PRU01360"/>
    </source>
</evidence>
<dbReference type="Proteomes" id="UP001143192">
    <property type="component" value="Unassembled WGS sequence"/>
</dbReference>
<dbReference type="FunFam" id="2.60.40.1120:FF:000003">
    <property type="entry name" value="Outer membrane protein Omp121"/>
    <property type="match status" value="1"/>
</dbReference>
<evidence type="ECO:0000259" key="9">
    <source>
        <dbReference type="Pfam" id="PF07715"/>
    </source>
</evidence>
<dbReference type="NCBIfam" id="TIGR04056">
    <property type="entry name" value="OMP_RagA_SusC"/>
    <property type="match status" value="1"/>
</dbReference>
<comment type="caution">
    <text evidence="10">The sequence shown here is derived from an EMBL/GenBank/DDBJ whole genome shotgun (WGS) entry which is preliminary data.</text>
</comment>
<gene>
    <name evidence="10" type="ORF">M1B79_07040</name>
</gene>
<dbReference type="SUPFAM" id="SSF49464">
    <property type="entry name" value="Carboxypeptidase regulatory domain-like"/>
    <property type="match status" value="1"/>
</dbReference>
<dbReference type="AlphaFoldDB" id="A0A9X2NRM8"/>